<feature type="binding site" evidence="5">
    <location>
        <position position="110"/>
    </location>
    <ligand>
        <name>Mg(2+)</name>
        <dbReference type="ChEBI" id="CHEBI:18420"/>
    </ligand>
</feature>
<protein>
    <submittedName>
        <fullName evidence="7">Citrate lyase</fullName>
    </submittedName>
</protein>
<comment type="cofactor">
    <cofactor evidence="1">
        <name>Mg(2+)</name>
        <dbReference type="ChEBI" id="CHEBI:18420"/>
    </cofactor>
</comment>
<dbReference type="InterPro" id="IPR015813">
    <property type="entry name" value="Pyrv/PenolPyrv_kinase-like_dom"/>
</dbReference>
<evidence type="ECO:0000313" key="8">
    <source>
        <dbReference type="Proteomes" id="UP000037712"/>
    </source>
</evidence>
<evidence type="ECO:0000256" key="3">
    <source>
        <dbReference type="ARBA" id="ARBA00022842"/>
    </source>
</evidence>
<dbReference type="GO" id="GO:0006107">
    <property type="term" value="P:oxaloacetate metabolic process"/>
    <property type="evidence" value="ECO:0007669"/>
    <property type="project" value="TreeGrafter"/>
</dbReference>
<dbReference type="GO" id="GO:0016829">
    <property type="term" value="F:lyase activity"/>
    <property type="evidence" value="ECO:0007669"/>
    <property type="project" value="UniProtKB-KW"/>
</dbReference>
<dbReference type="EMBL" id="AZYO01000053">
    <property type="protein sequence ID" value="KOS54872.1"/>
    <property type="molecule type" value="Genomic_DNA"/>
</dbReference>
<feature type="binding site" evidence="5">
    <location>
        <position position="136"/>
    </location>
    <ligand>
        <name>Mg(2+)</name>
        <dbReference type="ChEBI" id="CHEBI:18420"/>
    </ligand>
</feature>
<dbReference type="PANTHER" id="PTHR32308:SF0">
    <property type="entry name" value="HPCH_HPAI ALDOLASE_CITRATE LYASE DOMAIN-CONTAINING PROTEIN"/>
    <property type="match status" value="1"/>
</dbReference>
<sequence>MERSYLFAPGHNEKLVSRVFDAGADAVVLDLEDAVPPDCKSAARTNVAAVLADRPAWVRINAAGTEPARADLAAVAAVARGIRIPKVESVEDVRWVADQVPGTPLICAIESAKGVANAITIAAEPTVAHLALGGIDLQKDLGTDNGDTALHYARSHLVIASRAAGIEPPIDSVYPHLDDTDGLRRQARASRSLGFFGKSAIHPSQLPAIHAEFSPREDELRWAREVVEAFDHAGGAALRLPGGEFVDLPVAERARSILRLADVLS</sequence>
<dbReference type="InterPro" id="IPR040442">
    <property type="entry name" value="Pyrv_kinase-like_dom_sf"/>
</dbReference>
<keyword evidence="2 5" id="KW-0479">Metal-binding</keyword>
<dbReference type="AlphaFoldDB" id="A0A0M8PL18"/>
<evidence type="ECO:0000256" key="2">
    <source>
        <dbReference type="ARBA" id="ARBA00022723"/>
    </source>
</evidence>
<accession>A0A0M8PL18</accession>
<reference evidence="7 8" key="1">
    <citation type="journal article" date="2015" name="Genome Announc.">
        <title>Draft Genome Sequence of Rhodococcus rhodochrous Strain KG-21, a Soil Isolate from Oil Fields of Krishna-Godavari Basin, India.</title>
        <authorList>
            <person name="Dawar C."/>
            <person name="Aggarwal R.K."/>
        </authorList>
    </citation>
    <scope>NUCLEOTIDE SEQUENCE [LARGE SCALE GENOMIC DNA]</scope>
    <source>
        <strain evidence="7 8">KG-21</strain>
    </source>
</reference>
<evidence type="ECO:0000313" key="7">
    <source>
        <dbReference type="EMBL" id="KOS54872.1"/>
    </source>
</evidence>
<feature type="binding site" evidence="4">
    <location>
        <position position="59"/>
    </location>
    <ligand>
        <name>substrate</name>
    </ligand>
</feature>
<name>A0A0M8PL18_RHORH</name>
<evidence type="ECO:0000256" key="4">
    <source>
        <dbReference type="PIRSR" id="PIRSR015582-1"/>
    </source>
</evidence>
<evidence type="ECO:0000259" key="6">
    <source>
        <dbReference type="Pfam" id="PF03328"/>
    </source>
</evidence>
<organism evidence="7 8">
    <name type="scientific">Rhodococcus rhodochrous KG-21</name>
    <dbReference type="NCBI Taxonomy" id="1441923"/>
    <lineage>
        <taxon>Bacteria</taxon>
        <taxon>Bacillati</taxon>
        <taxon>Actinomycetota</taxon>
        <taxon>Actinomycetes</taxon>
        <taxon>Mycobacteriales</taxon>
        <taxon>Nocardiaceae</taxon>
        <taxon>Rhodococcus</taxon>
    </lineage>
</organism>
<dbReference type="Gene3D" id="3.20.20.60">
    <property type="entry name" value="Phosphoenolpyruvate-binding domains"/>
    <property type="match status" value="1"/>
</dbReference>
<reference evidence="8" key="2">
    <citation type="submission" date="2015-01" db="EMBL/GenBank/DDBJ databases">
        <title>Draft genome sequence of potential hydrocarbon metabolising strain of Rhodococcus rhodochrous.</title>
        <authorList>
            <person name="Aggarwal R.K."/>
            <person name="Dawar C."/>
        </authorList>
    </citation>
    <scope>NUCLEOTIDE SEQUENCE [LARGE SCALE GENOMIC DNA]</scope>
    <source>
        <strain evidence="8">KG-21</strain>
    </source>
</reference>
<dbReference type="GO" id="GO:0000287">
    <property type="term" value="F:magnesium ion binding"/>
    <property type="evidence" value="ECO:0007669"/>
    <property type="project" value="TreeGrafter"/>
</dbReference>
<dbReference type="Pfam" id="PF03328">
    <property type="entry name" value="HpcH_HpaI"/>
    <property type="match status" value="1"/>
</dbReference>
<feature type="domain" description="HpcH/HpaI aldolase/citrate lyase" evidence="6">
    <location>
        <begin position="3"/>
        <end position="203"/>
    </location>
</feature>
<dbReference type="PATRIC" id="fig|1441923.3.peg.3898"/>
<dbReference type="RefSeq" id="WP_054373867.1">
    <property type="nucleotide sequence ID" value="NZ_AZYO01000053.1"/>
</dbReference>
<dbReference type="Proteomes" id="UP000037712">
    <property type="component" value="Unassembled WGS sequence"/>
</dbReference>
<dbReference type="SUPFAM" id="SSF51621">
    <property type="entry name" value="Phosphoenolpyruvate/pyruvate domain"/>
    <property type="match status" value="1"/>
</dbReference>
<keyword evidence="3 5" id="KW-0460">Magnesium</keyword>
<evidence type="ECO:0000256" key="5">
    <source>
        <dbReference type="PIRSR" id="PIRSR015582-2"/>
    </source>
</evidence>
<keyword evidence="7" id="KW-0456">Lyase</keyword>
<dbReference type="PIRSF" id="PIRSF015582">
    <property type="entry name" value="Cit_lyase_B"/>
    <property type="match status" value="1"/>
</dbReference>
<dbReference type="PANTHER" id="PTHR32308">
    <property type="entry name" value="LYASE BETA SUBUNIT, PUTATIVE (AFU_ORTHOLOGUE AFUA_4G13030)-RELATED"/>
    <property type="match status" value="1"/>
</dbReference>
<dbReference type="InterPro" id="IPR005000">
    <property type="entry name" value="Aldolase/citrate-lyase_domain"/>
</dbReference>
<proteinExistence type="predicted"/>
<comment type="caution">
    <text evidence="7">The sequence shown here is derived from an EMBL/GenBank/DDBJ whole genome shotgun (WGS) entry which is preliminary data.</text>
</comment>
<evidence type="ECO:0000256" key="1">
    <source>
        <dbReference type="ARBA" id="ARBA00001946"/>
    </source>
</evidence>
<dbReference type="InterPro" id="IPR011206">
    <property type="entry name" value="Citrate_lyase_beta/mcl1/mcl2"/>
</dbReference>
<feature type="binding site" evidence="4">
    <location>
        <position position="110"/>
    </location>
    <ligand>
        <name>substrate</name>
    </ligand>
</feature>
<gene>
    <name evidence="7" type="ORF">Z051_17845</name>
</gene>